<evidence type="ECO:0000256" key="3">
    <source>
        <dbReference type="SAM" id="Phobius"/>
    </source>
</evidence>
<evidence type="ECO:0000259" key="4">
    <source>
        <dbReference type="Pfam" id="PF00892"/>
    </source>
</evidence>
<feature type="domain" description="EamA" evidence="4">
    <location>
        <begin position="6"/>
        <end position="112"/>
    </location>
</feature>
<dbReference type="RefSeq" id="WP_078499135.1">
    <property type="nucleotide sequence ID" value="NZ_MSZX01000005.1"/>
</dbReference>
<feature type="transmembrane region" description="Helical" evidence="3">
    <location>
        <begin position="38"/>
        <end position="61"/>
    </location>
</feature>
<dbReference type="Proteomes" id="UP000190188">
    <property type="component" value="Unassembled WGS sequence"/>
</dbReference>
<feature type="transmembrane region" description="Helical" evidence="3">
    <location>
        <begin position="68"/>
        <end position="90"/>
    </location>
</feature>
<dbReference type="AlphaFoldDB" id="A0A1T2XBX4"/>
<protein>
    <recommendedName>
        <fullName evidence="4">EamA domain-containing protein</fullName>
    </recommendedName>
</protein>
<dbReference type="Pfam" id="PF00892">
    <property type="entry name" value="EamA"/>
    <property type="match status" value="1"/>
</dbReference>
<organism evidence="5 6">
    <name type="scientific">Paenibacillus selenitireducens</name>
    <dbReference type="NCBI Taxonomy" id="1324314"/>
    <lineage>
        <taxon>Bacteria</taxon>
        <taxon>Bacillati</taxon>
        <taxon>Bacillota</taxon>
        <taxon>Bacilli</taxon>
        <taxon>Bacillales</taxon>
        <taxon>Paenibacillaceae</taxon>
        <taxon>Paenibacillus</taxon>
    </lineage>
</organism>
<dbReference type="OrthoDB" id="2618406at2"/>
<evidence type="ECO:0000256" key="1">
    <source>
        <dbReference type="ARBA" id="ARBA00004127"/>
    </source>
</evidence>
<name>A0A1T2XBX4_9BACL</name>
<dbReference type="SUPFAM" id="SSF103481">
    <property type="entry name" value="Multidrug resistance efflux transporter EmrE"/>
    <property type="match status" value="1"/>
</dbReference>
<dbReference type="InterPro" id="IPR037185">
    <property type="entry name" value="EmrE-like"/>
</dbReference>
<dbReference type="Gene3D" id="1.10.3730.20">
    <property type="match status" value="1"/>
</dbReference>
<comment type="caution">
    <text evidence="5">The sequence shown here is derived from an EMBL/GenBank/DDBJ whole genome shotgun (WGS) entry which is preliminary data.</text>
</comment>
<keyword evidence="3" id="KW-1133">Transmembrane helix</keyword>
<keyword evidence="3" id="KW-0812">Transmembrane</keyword>
<comment type="subcellular location">
    <subcellularLocation>
        <location evidence="1">Endomembrane system</location>
        <topology evidence="1">Multi-pass membrane protein</topology>
    </subcellularLocation>
</comment>
<proteinExistence type="inferred from homology"/>
<reference evidence="5 6" key="1">
    <citation type="submission" date="2017-01" db="EMBL/GenBank/DDBJ databases">
        <title>Genome analysis of Paenibacillus selenitrireducens ES3-24.</title>
        <authorList>
            <person name="Xu D."/>
            <person name="Yao R."/>
            <person name="Zheng S."/>
        </authorList>
    </citation>
    <scope>NUCLEOTIDE SEQUENCE [LARGE SCALE GENOMIC DNA]</scope>
    <source>
        <strain evidence="5 6">ES3-24</strain>
    </source>
</reference>
<sequence length="115" mass="13006">MLYVYSFALLFGGLSVINLIFSYQSKHIDPHFWITLKFQLQMLPLFLIANMSIGYGVLFGYKSAANLSFALIAGKCLEILISLLMGYLFLKEIPNWKTWIGIGVIIIGVILVKQK</sequence>
<dbReference type="STRING" id="1324314.BVG16_13100"/>
<keyword evidence="3" id="KW-0472">Membrane</keyword>
<evidence type="ECO:0000313" key="6">
    <source>
        <dbReference type="Proteomes" id="UP000190188"/>
    </source>
</evidence>
<accession>A0A1T2XBX4</accession>
<feature type="transmembrane region" description="Helical" evidence="3">
    <location>
        <begin position="96"/>
        <end position="112"/>
    </location>
</feature>
<dbReference type="InterPro" id="IPR000620">
    <property type="entry name" value="EamA_dom"/>
</dbReference>
<evidence type="ECO:0000313" key="5">
    <source>
        <dbReference type="EMBL" id="OPA77394.1"/>
    </source>
</evidence>
<dbReference type="GO" id="GO:0016020">
    <property type="term" value="C:membrane"/>
    <property type="evidence" value="ECO:0007669"/>
    <property type="project" value="InterPro"/>
</dbReference>
<comment type="similarity">
    <text evidence="2">Belongs to the EamA transporter family.</text>
</comment>
<evidence type="ECO:0000256" key="2">
    <source>
        <dbReference type="ARBA" id="ARBA00007362"/>
    </source>
</evidence>
<gene>
    <name evidence="5" type="ORF">BVG16_13100</name>
</gene>
<keyword evidence="6" id="KW-1185">Reference proteome</keyword>
<dbReference type="EMBL" id="MSZX01000005">
    <property type="protein sequence ID" value="OPA77394.1"/>
    <property type="molecule type" value="Genomic_DNA"/>
</dbReference>